<dbReference type="SUPFAM" id="SSF48173">
    <property type="entry name" value="Cryptochrome/photolyase FAD-binding domain"/>
    <property type="match status" value="1"/>
</dbReference>
<dbReference type="PANTHER" id="PTHR10211:SF0">
    <property type="entry name" value="DEOXYRIBODIPYRIMIDINE PHOTO-LYASE"/>
    <property type="match status" value="1"/>
</dbReference>
<dbReference type="Pfam" id="PF00875">
    <property type="entry name" value="DNA_photolyase"/>
    <property type="match status" value="1"/>
</dbReference>
<evidence type="ECO:0000256" key="9">
    <source>
        <dbReference type="ARBA" id="ARBA00023204"/>
    </source>
</evidence>
<dbReference type="Gene3D" id="1.10.579.10">
    <property type="entry name" value="DNA Cyclobutane Dipyrimidine Photolyase, subunit A, domain 3"/>
    <property type="match status" value="1"/>
</dbReference>
<dbReference type="SUPFAM" id="SSF52425">
    <property type="entry name" value="Cryptochrome/photolyase, N-terminal domain"/>
    <property type="match status" value="1"/>
</dbReference>
<protein>
    <recommendedName>
        <fullName evidence="4">Deoxyribodipyrimidine photo-lyase</fullName>
        <ecNumber evidence="3">4.1.99.3</ecNumber>
    </recommendedName>
    <alternativeName>
        <fullName evidence="11">DNA photolyase</fullName>
    </alternativeName>
</protein>
<evidence type="ECO:0000256" key="3">
    <source>
        <dbReference type="ARBA" id="ARBA00013149"/>
    </source>
</evidence>
<proteinExistence type="inferred from homology"/>
<name>A0A3M0Z288_9BACT</name>
<comment type="cofactor">
    <cofactor evidence="1">
        <name>FAD</name>
        <dbReference type="ChEBI" id="CHEBI:57692"/>
    </cofactor>
</comment>
<evidence type="ECO:0000256" key="2">
    <source>
        <dbReference type="ARBA" id="ARBA00006409"/>
    </source>
</evidence>
<dbReference type="PROSITE" id="PS51645">
    <property type="entry name" value="PHR_CRY_ALPHA_BETA"/>
    <property type="match status" value="1"/>
</dbReference>
<dbReference type="AlphaFoldDB" id="A0A3M0Z288"/>
<dbReference type="InterPro" id="IPR006050">
    <property type="entry name" value="DNA_photolyase_N"/>
</dbReference>
<evidence type="ECO:0000256" key="8">
    <source>
        <dbReference type="ARBA" id="ARBA00023125"/>
    </source>
</evidence>
<evidence type="ECO:0000313" key="15">
    <source>
        <dbReference type="Proteomes" id="UP000269410"/>
    </source>
</evidence>
<keyword evidence="5" id="KW-0285">Flavoprotein</keyword>
<dbReference type="Gene3D" id="3.40.50.620">
    <property type="entry name" value="HUPs"/>
    <property type="match status" value="1"/>
</dbReference>
<dbReference type="InterPro" id="IPR052219">
    <property type="entry name" value="Photolyase_Class-2"/>
</dbReference>
<evidence type="ECO:0000256" key="5">
    <source>
        <dbReference type="ARBA" id="ARBA00022630"/>
    </source>
</evidence>
<keyword evidence="8" id="KW-0238">DNA-binding</keyword>
<evidence type="ECO:0000256" key="1">
    <source>
        <dbReference type="ARBA" id="ARBA00001974"/>
    </source>
</evidence>
<accession>A0A3M0Z288</accession>
<gene>
    <name evidence="14" type="ORF">D6810_00595</name>
</gene>
<dbReference type="FunFam" id="1.10.579.10:FF:000002">
    <property type="entry name" value="Deoxyribodipyrimidine photolyase"/>
    <property type="match status" value="1"/>
</dbReference>
<evidence type="ECO:0000259" key="13">
    <source>
        <dbReference type="PROSITE" id="PS51645"/>
    </source>
</evidence>
<keyword evidence="7" id="KW-0274">FAD</keyword>
<dbReference type="EMBL" id="RFKV01000020">
    <property type="protein sequence ID" value="RMD77586.1"/>
    <property type="molecule type" value="Genomic_DNA"/>
</dbReference>
<feature type="domain" description="Photolyase/cryptochrome alpha/beta" evidence="13">
    <location>
        <begin position="26"/>
        <end position="160"/>
    </location>
</feature>
<dbReference type="Proteomes" id="UP000269410">
    <property type="component" value="Unassembled WGS sequence"/>
</dbReference>
<dbReference type="EC" id="4.1.99.3" evidence="3"/>
<dbReference type="InterPro" id="IPR036155">
    <property type="entry name" value="Crypto/Photolyase_N_sf"/>
</dbReference>
<evidence type="ECO:0000313" key="14">
    <source>
        <dbReference type="EMBL" id="RMD77586.1"/>
    </source>
</evidence>
<dbReference type="InterPro" id="IPR036134">
    <property type="entry name" value="Crypto/Photolyase_FAD-like_sf"/>
</dbReference>
<dbReference type="Gene3D" id="1.25.40.80">
    <property type="match status" value="1"/>
</dbReference>
<comment type="similarity">
    <text evidence="2">Belongs to the DNA photolyase class-2 family.</text>
</comment>
<evidence type="ECO:0000256" key="6">
    <source>
        <dbReference type="ARBA" id="ARBA00022763"/>
    </source>
</evidence>
<dbReference type="GO" id="GO:0003904">
    <property type="term" value="F:deoxyribodipyrimidine photo-lyase activity"/>
    <property type="evidence" value="ECO:0007669"/>
    <property type="project" value="UniProtKB-EC"/>
</dbReference>
<keyword evidence="6" id="KW-0227">DNA damage</keyword>
<evidence type="ECO:0000256" key="4">
    <source>
        <dbReference type="ARBA" id="ARBA00014046"/>
    </source>
</evidence>
<comment type="catalytic activity">
    <reaction evidence="12">
        <text>cyclobutadipyrimidine (in DNA) = 2 pyrimidine residues (in DNA).</text>
        <dbReference type="EC" id="4.1.99.3"/>
    </reaction>
</comment>
<evidence type="ECO:0000256" key="7">
    <source>
        <dbReference type="ARBA" id="ARBA00022827"/>
    </source>
</evidence>
<keyword evidence="9" id="KW-0234">DNA repair</keyword>
<organism evidence="14 15">
    <name type="scientific">Candidatus Dojkabacteria bacterium</name>
    <dbReference type="NCBI Taxonomy" id="2099670"/>
    <lineage>
        <taxon>Bacteria</taxon>
        <taxon>Candidatus Dojkabacteria</taxon>
    </lineage>
</organism>
<sequence>MIDLDVNKTLKSRIRKLNSSNPRIGDCVIYVMSREQRFHDNYALLAALTHAKSLNCKPVVVFNLYPDVKNRSKEQLYWMLEGLKEVEIELKKIGVEFQLNQIEKGFQKSVQIKQYIDRLNPSAVYLDFNSLKGSRSLNRKLASILQIPVYEVDGRNIVPAWISSQKEEYQAATFRPKIFGFLHLYLVDDFKLGYPVFDERVIHTVNWDEAFSFVAQHYPSRPQTLPNSGFSSAKLMLNDFLENRLTNYSKERNNPNEAAQSGLSPYLHYGQISSLRVSLSIISFLKEKGLEVFFDPSRNKARRATEGLPDLVQSAEAFLEELIVRREISENFCFYNKNYDNYLAAKDWAKASIEKHKLDSRQYLYSFEEFENAQTHDEAWNAAQVQMKKVGKMHGYMRMYWAKKILEWTPNVQTALEYAIKLNDMYELDGKDPNGYAGIAWSILGIHDRPWFEREIYGNIRYMNFEGLKKKFDVDKYIRMVKEL</sequence>
<evidence type="ECO:0000256" key="12">
    <source>
        <dbReference type="ARBA" id="ARBA00033999"/>
    </source>
</evidence>
<dbReference type="GO" id="GO:0003677">
    <property type="term" value="F:DNA binding"/>
    <property type="evidence" value="ECO:0007669"/>
    <property type="project" value="UniProtKB-KW"/>
</dbReference>
<evidence type="ECO:0000256" key="10">
    <source>
        <dbReference type="ARBA" id="ARBA00023239"/>
    </source>
</evidence>
<dbReference type="PANTHER" id="PTHR10211">
    <property type="entry name" value="DEOXYRIBODIPYRIMIDINE PHOTOLYASE"/>
    <property type="match status" value="1"/>
</dbReference>
<dbReference type="GO" id="GO:0000719">
    <property type="term" value="P:photoreactive repair"/>
    <property type="evidence" value="ECO:0007669"/>
    <property type="project" value="TreeGrafter"/>
</dbReference>
<dbReference type="InterPro" id="IPR014729">
    <property type="entry name" value="Rossmann-like_a/b/a_fold"/>
</dbReference>
<reference evidence="14 15" key="1">
    <citation type="submission" date="2018-10" db="EMBL/GenBank/DDBJ databases">
        <title>Thermophilic Lithotrophy and Phototrophy in an Intertidal, Iron-rich, Geothermal Spring.</title>
        <authorList>
            <person name="Ward L.M."/>
            <person name="Idei A."/>
            <person name="Nakagawa M."/>
            <person name="Ueno Y."/>
            <person name="Fischer W."/>
            <person name="Mcglynn S.E."/>
        </authorList>
    </citation>
    <scope>NUCLEOTIDE SEQUENCE [LARGE SCALE GENOMIC DNA]</scope>
    <source>
        <strain evidence="14">J137</strain>
    </source>
</reference>
<keyword evidence="10 14" id="KW-0456">Lyase</keyword>
<evidence type="ECO:0000256" key="11">
    <source>
        <dbReference type="ARBA" id="ARBA00031671"/>
    </source>
</evidence>
<comment type="caution">
    <text evidence="14">The sequence shown here is derived from an EMBL/GenBank/DDBJ whole genome shotgun (WGS) entry which is preliminary data.</text>
</comment>